<evidence type="ECO:0000313" key="4">
    <source>
        <dbReference type="Proteomes" id="UP000308652"/>
    </source>
</evidence>
<evidence type="ECO:0000313" key="3">
    <source>
        <dbReference type="EMBL" id="TFK33889.1"/>
    </source>
</evidence>
<protein>
    <submittedName>
        <fullName evidence="3">Uncharacterized protein</fullName>
    </submittedName>
</protein>
<dbReference type="EMBL" id="ML213640">
    <property type="protein sequence ID" value="TFK33889.1"/>
    <property type="molecule type" value="Genomic_DNA"/>
</dbReference>
<feature type="compositionally biased region" description="Low complexity" evidence="1">
    <location>
        <begin position="21"/>
        <end position="37"/>
    </location>
</feature>
<sequence length="189" mass="19574">MPSGLTDKQQPMLLPLQARCSNPFSSSAPSPALSVHAQLDSNDPNAKEQGLLAVVRAADEEEKAAVPRRASIATHRLSDGFPTHPLPRHPQAKPNHCHWRREGGGGRNGKNAASPGSAISGGDDSVELLANDTSFVYSDPFGGLSHDPTTRSPPSPNPTRGPHLRPPPGAGVLAGSTVSTSGACSSSSR</sequence>
<evidence type="ECO:0000256" key="1">
    <source>
        <dbReference type="SAM" id="MobiDB-lite"/>
    </source>
</evidence>
<dbReference type="EMBL" id="ML213787">
    <property type="protein sequence ID" value="TFK31301.1"/>
    <property type="molecule type" value="Genomic_DNA"/>
</dbReference>
<feature type="compositionally biased region" description="Basic residues" evidence="1">
    <location>
        <begin position="86"/>
        <end position="99"/>
    </location>
</feature>
<name>A0A5C3LL78_9AGAR</name>
<gene>
    <name evidence="2" type="ORF">BDQ12DRAFT_671973</name>
    <name evidence="3" type="ORF">BDQ12DRAFT_738545</name>
</gene>
<feature type="region of interest" description="Disordered" evidence="1">
    <location>
        <begin position="60"/>
        <end position="189"/>
    </location>
</feature>
<evidence type="ECO:0000313" key="2">
    <source>
        <dbReference type="EMBL" id="TFK31301.1"/>
    </source>
</evidence>
<dbReference type="AlphaFoldDB" id="A0A5C3LL78"/>
<dbReference type="Proteomes" id="UP000308652">
    <property type="component" value="Unassembled WGS sequence"/>
</dbReference>
<reference evidence="3 4" key="1">
    <citation type="journal article" date="2019" name="Nat. Ecol. Evol.">
        <title>Megaphylogeny resolves global patterns of mushroom evolution.</title>
        <authorList>
            <person name="Varga T."/>
            <person name="Krizsan K."/>
            <person name="Foldi C."/>
            <person name="Dima B."/>
            <person name="Sanchez-Garcia M."/>
            <person name="Sanchez-Ramirez S."/>
            <person name="Szollosi G.J."/>
            <person name="Szarkandi J.G."/>
            <person name="Papp V."/>
            <person name="Albert L."/>
            <person name="Andreopoulos W."/>
            <person name="Angelini C."/>
            <person name="Antonin V."/>
            <person name="Barry K.W."/>
            <person name="Bougher N.L."/>
            <person name="Buchanan P."/>
            <person name="Buyck B."/>
            <person name="Bense V."/>
            <person name="Catcheside P."/>
            <person name="Chovatia M."/>
            <person name="Cooper J."/>
            <person name="Damon W."/>
            <person name="Desjardin D."/>
            <person name="Finy P."/>
            <person name="Geml J."/>
            <person name="Haridas S."/>
            <person name="Hughes K."/>
            <person name="Justo A."/>
            <person name="Karasinski D."/>
            <person name="Kautmanova I."/>
            <person name="Kiss B."/>
            <person name="Kocsube S."/>
            <person name="Kotiranta H."/>
            <person name="LaButti K.M."/>
            <person name="Lechner B.E."/>
            <person name="Liimatainen K."/>
            <person name="Lipzen A."/>
            <person name="Lukacs Z."/>
            <person name="Mihaltcheva S."/>
            <person name="Morgado L.N."/>
            <person name="Niskanen T."/>
            <person name="Noordeloos M.E."/>
            <person name="Ohm R.A."/>
            <person name="Ortiz-Santana B."/>
            <person name="Ovrebo C."/>
            <person name="Racz N."/>
            <person name="Riley R."/>
            <person name="Savchenko A."/>
            <person name="Shiryaev A."/>
            <person name="Soop K."/>
            <person name="Spirin V."/>
            <person name="Szebenyi C."/>
            <person name="Tomsovsky M."/>
            <person name="Tulloss R.E."/>
            <person name="Uehling J."/>
            <person name="Grigoriev I.V."/>
            <person name="Vagvolgyi C."/>
            <person name="Papp T."/>
            <person name="Martin F.M."/>
            <person name="Miettinen O."/>
            <person name="Hibbett D.S."/>
            <person name="Nagy L.G."/>
        </authorList>
    </citation>
    <scope>NUCLEOTIDE SEQUENCE [LARGE SCALE GENOMIC DNA]</scope>
    <source>
        <strain evidence="3 4">CBS 166.37</strain>
    </source>
</reference>
<feature type="compositionally biased region" description="Pro residues" evidence="1">
    <location>
        <begin position="151"/>
        <end position="169"/>
    </location>
</feature>
<feature type="region of interest" description="Disordered" evidence="1">
    <location>
        <begin position="19"/>
        <end position="47"/>
    </location>
</feature>
<proteinExistence type="predicted"/>
<feature type="compositionally biased region" description="Low complexity" evidence="1">
    <location>
        <begin position="174"/>
        <end position="189"/>
    </location>
</feature>
<keyword evidence="4" id="KW-1185">Reference proteome</keyword>
<organism evidence="3 4">
    <name type="scientific">Crucibulum laeve</name>
    <dbReference type="NCBI Taxonomy" id="68775"/>
    <lineage>
        <taxon>Eukaryota</taxon>
        <taxon>Fungi</taxon>
        <taxon>Dikarya</taxon>
        <taxon>Basidiomycota</taxon>
        <taxon>Agaricomycotina</taxon>
        <taxon>Agaricomycetes</taxon>
        <taxon>Agaricomycetidae</taxon>
        <taxon>Agaricales</taxon>
        <taxon>Agaricineae</taxon>
        <taxon>Nidulariaceae</taxon>
        <taxon>Crucibulum</taxon>
    </lineage>
</organism>
<accession>A0A5C3LL78</accession>